<gene>
    <name evidence="1" type="ORF">QFC19_007576</name>
</gene>
<proteinExistence type="predicted"/>
<evidence type="ECO:0000313" key="1">
    <source>
        <dbReference type="EMBL" id="KAJ9095466.1"/>
    </source>
</evidence>
<accession>A0ACC2V8S2</accession>
<sequence>MSEISIIDLASRHAIKLLSLDDEKRKPSENQNEHVNSSAWKFDSAGESTIGSGLNLKERGYFAIPQPEIIQNYLVPLLPSLQARILKNRQDITDILQSKPGKRSGFLVVVGPSHLQGIEQAESLRDWVSSIQDFPNLLVSVRTNLSKPRLVLLTDDKQSLMPYEIEFGLPRLRSLLLSIAKDCPLVGDITNTITPQYVSDLYSMGIVGSDVVESQLHRELASGVSYPVGFSTTTEEPVLNPVMFNHRLSSALDAMFASAQPHRFLSVTKLGTVAVVGTEGNSDSFVVLPLSSMPSEDEVGSKIKAIYDYPKIGTDSPRVMLDVGKLGDSNYEEVLSLVKRTINGPAGHKVMGVTIDSGDSYGQGNKQVLYAEKMLHEINSILS</sequence>
<evidence type="ECO:0000313" key="2">
    <source>
        <dbReference type="Proteomes" id="UP001241377"/>
    </source>
</evidence>
<name>A0ACC2V8S2_9TREE</name>
<protein>
    <submittedName>
        <fullName evidence="1">Uncharacterized protein</fullName>
    </submittedName>
</protein>
<comment type="caution">
    <text evidence="1">The sequence shown here is derived from an EMBL/GenBank/DDBJ whole genome shotgun (WGS) entry which is preliminary data.</text>
</comment>
<dbReference type="Proteomes" id="UP001241377">
    <property type="component" value="Unassembled WGS sequence"/>
</dbReference>
<keyword evidence="2" id="KW-1185">Reference proteome</keyword>
<reference evidence="1" key="1">
    <citation type="submission" date="2023-04" db="EMBL/GenBank/DDBJ databases">
        <title>Draft Genome sequencing of Naganishia species isolated from polar environments using Oxford Nanopore Technology.</title>
        <authorList>
            <person name="Leo P."/>
            <person name="Venkateswaran K."/>
        </authorList>
    </citation>
    <scope>NUCLEOTIDE SEQUENCE</scope>
    <source>
        <strain evidence="1">MNA-CCFEE 5261</strain>
    </source>
</reference>
<organism evidence="1 2">
    <name type="scientific">Naganishia cerealis</name>
    <dbReference type="NCBI Taxonomy" id="610337"/>
    <lineage>
        <taxon>Eukaryota</taxon>
        <taxon>Fungi</taxon>
        <taxon>Dikarya</taxon>
        <taxon>Basidiomycota</taxon>
        <taxon>Agaricomycotina</taxon>
        <taxon>Tremellomycetes</taxon>
        <taxon>Filobasidiales</taxon>
        <taxon>Filobasidiaceae</taxon>
        <taxon>Naganishia</taxon>
    </lineage>
</organism>
<dbReference type="EMBL" id="JASBWR010000101">
    <property type="protein sequence ID" value="KAJ9095466.1"/>
    <property type="molecule type" value="Genomic_DNA"/>
</dbReference>